<dbReference type="PRINTS" id="PR00961">
    <property type="entry name" value="HUDSXLRNA"/>
</dbReference>
<dbReference type="InterPro" id="IPR001594">
    <property type="entry name" value="Palmitoyltrfase_DHHC"/>
</dbReference>
<feature type="transmembrane region" description="Helical" evidence="10">
    <location>
        <begin position="648"/>
        <end position="665"/>
    </location>
</feature>
<dbReference type="InterPro" id="IPR036770">
    <property type="entry name" value="Ankyrin_rpt-contain_sf"/>
</dbReference>
<evidence type="ECO:0000256" key="7">
    <source>
        <dbReference type="ARBA" id="ARBA00023136"/>
    </source>
</evidence>
<dbReference type="InterPro" id="IPR003954">
    <property type="entry name" value="RRM_euk-type"/>
</dbReference>
<evidence type="ECO:0000256" key="9">
    <source>
        <dbReference type="PROSITE-ProRule" id="PRU00176"/>
    </source>
</evidence>
<gene>
    <name evidence="12" type="ORF">SFRICE_005527</name>
</gene>
<dbReference type="SMART" id="SM00361">
    <property type="entry name" value="RRM_1"/>
    <property type="match status" value="2"/>
</dbReference>
<dbReference type="PANTHER" id="PTHR24161">
    <property type="entry name" value="ANK_REP_REGION DOMAIN-CONTAINING PROTEIN-RELATED"/>
    <property type="match status" value="1"/>
</dbReference>
<feature type="domain" description="RRM" evidence="11">
    <location>
        <begin position="109"/>
        <end position="181"/>
    </location>
</feature>
<evidence type="ECO:0000313" key="12">
    <source>
        <dbReference type="EMBL" id="SOQ37219.1"/>
    </source>
</evidence>
<dbReference type="EC" id="2.3.1.225" evidence="10"/>
<dbReference type="AlphaFoldDB" id="A0A2H1V8T3"/>
<keyword evidence="10" id="KW-0012">Acyltransferase</keyword>
<keyword evidence="2 10" id="KW-0812">Transmembrane</keyword>
<evidence type="ECO:0000259" key="11">
    <source>
        <dbReference type="PROSITE" id="PS50102"/>
    </source>
</evidence>
<feature type="domain" description="RRM" evidence="11">
    <location>
        <begin position="221"/>
        <end position="292"/>
    </location>
</feature>
<dbReference type="Pfam" id="PF00076">
    <property type="entry name" value="RRM_1"/>
    <property type="match status" value="3"/>
</dbReference>
<dbReference type="GO" id="GO:1990904">
    <property type="term" value="C:ribonucleoprotein complex"/>
    <property type="evidence" value="ECO:0007669"/>
    <property type="project" value="InterPro"/>
</dbReference>
<comment type="subcellular location">
    <subcellularLocation>
        <location evidence="1">Membrane</location>
        <topology evidence="1">Multi-pass membrane protein</topology>
    </subcellularLocation>
</comment>
<feature type="repeat" description="ANK" evidence="8">
    <location>
        <begin position="596"/>
        <end position="616"/>
    </location>
</feature>
<dbReference type="SUPFAM" id="SSF48403">
    <property type="entry name" value="Ankyrin repeat"/>
    <property type="match status" value="1"/>
</dbReference>
<keyword evidence="5 10" id="KW-1133">Transmembrane helix</keyword>
<keyword evidence="7 10" id="KW-0472">Membrane</keyword>
<keyword evidence="4 9" id="KW-0694">RNA-binding</keyword>
<proteinExistence type="inferred from homology"/>
<dbReference type="OrthoDB" id="163438at2759"/>
<accession>A0A2H1V8T3</accession>
<evidence type="ECO:0000256" key="1">
    <source>
        <dbReference type="ARBA" id="ARBA00004141"/>
    </source>
</evidence>
<evidence type="ECO:0000256" key="2">
    <source>
        <dbReference type="ARBA" id="ARBA00022692"/>
    </source>
</evidence>
<sequence>MSESCQDGNCQGNNEFGPDESPTKLIVNYIPEVMTQDMMFSLFSTMGKLESCKLIANRGYGFVEYSRPEDAVKARKAFNGLLMQNKTLKVSHALLNPELKPPSKPEADWNLYVCNLPNELTLQDLHGLFAQFGKIVNSRIAAGIAFVLYEHQYEAERAIQNINGTTPPGFLHPLTVKYANKSNPNKHKNNNNNFPKNPLVRPYHWINHMNAIGDHNSPSTWSIYIYNIAPEVEELTLWQLFGPYGAIVSVKIIKDHSTNKSKGFGFVTMRNYDQAAMAIQALNGYVLHGQPLSFWCLNYYSSMETGRSFTVRPCAGDTAVADGEGSVVAGGVGLAVSSKVYPSPGAARGVWALPQPPPCTMAAEEALPPCSPMSPDAPAAPPRTITSYNQHSDLHQLIFEAVRSGEVSEIERLVEKLGVEVLSARDQHGYTPAHWAALDGSVAVMRYLVERGAPIDLSCLGTQGPRPIHWACRKGHASVVQVLLQSGVAVNAADFKGLTPLMTACMYGKTATAAYLLGMGAATRLSDINGDTALHWAAYKGHADLVRLLIYSGVPLHCTDNFGSTPLHLACLSGNLTCVRLLCEKVKAELEPRDKNGKTPLMLAQSHRHLEVVKLLQKEMKRKSHWMPPLSELWALLFGGAGDSKGPLLFFLISVLLWGYPMYVIRCIPLTWNTLRLSHYCFLYWNAIMWLSWVIANRRDPGYIPQNSETYYRAIRQIPYYDKWKKRNVILSRLCHTCRCLRPLRAKHCRICKRCVAYFDHHCPFIYNCVGVRNRMWFFLFVMSVAINCTLSIYFACYCLLLEGFGLLYVLGLLEAITFCALGWILTCTSILHACMNLTTNEMFNYKRYPYLRDKRGRYQNPFSRGPIMNLIEFFVCLPDKCDEQDIFHEENI</sequence>
<dbReference type="Gene3D" id="1.25.40.20">
    <property type="entry name" value="Ankyrin repeat-containing domain"/>
    <property type="match status" value="2"/>
</dbReference>
<evidence type="ECO:0000256" key="6">
    <source>
        <dbReference type="ARBA" id="ARBA00023043"/>
    </source>
</evidence>
<dbReference type="GO" id="GO:0000139">
    <property type="term" value="C:Golgi membrane"/>
    <property type="evidence" value="ECO:0007669"/>
    <property type="project" value="TreeGrafter"/>
</dbReference>
<keyword evidence="6 8" id="KW-0040">ANK repeat</keyword>
<dbReference type="SUPFAM" id="SSF54928">
    <property type="entry name" value="RNA-binding domain, RBD"/>
    <property type="match status" value="2"/>
</dbReference>
<feature type="domain" description="RRM" evidence="11">
    <location>
        <begin position="23"/>
        <end position="95"/>
    </location>
</feature>
<dbReference type="InterPro" id="IPR002343">
    <property type="entry name" value="Hud_Sxl_RNA"/>
</dbReference>
<feature type="repeat" description="ANK" evidence="8">
    <location>
        <begin position="463"/>
        <end position="495"/>
    </location>
</feature>
<evidence type="ECO:0000256" key="4">
    <source>
        <dbReference type="ARBA" id="ARBA00022884"/>
    </source>
</evidence>
<dbReference type="SMART" id="SM00360">
    <property type="entry name" value="RRM"/>
    <property type="match status" value="3"/>
</dbReference>
<dbReference type="PROSITE" id="PS50297">
    <property type="entry name" value="ANK_REP_REGION"/>
    <property type="match status" value="5"/>
</dbReference>
<dbReference type="Pfam" id="PF01529">
    <property type="entry name" value="DHHC"/>
    <property type="match status" value="1"/>
</dbReference>
<name>A0A2H1V8T3_SPOFR</name>
<feature type="repeat" description="ANK" evidence="8">
    <location>
        <begin position="562"/>
        <end position="582"/>
    </location>
</feature>
<dbReference type="GO" id="GO:0003723">
    <property type="term" value="F:RNA binding"/>
    <property type="evidence" value="ECO:0007669"/>
    <property type="project" value="UniProtKB-UniRule"/>
</dbReference>
<evidence type="ECO:0000256" key="3">
    <source>
        <dbReference type="ARBA" id="ARBA00022737"/>
    </source>
</evidence>
<dbReference type="InterPro" id="IPR000504">
    <property type="entry name" value="RRM_dom"/>
</dbReference>
<dbReference type="PROSITE" id="PS50216">
    <property type="entry name" value="DHHC"/>
    <property type="match status" value="1"/>
</dbReference>
<dbReference type="SMART" id="SM00248">
    <property type="entry name" value="ANK"/>
    <property type="match status" value="6"/>
</dbReference>
<evidence type="ECO:0000256" key="8">
    <source>
        <dbReference type="PROSITE-ProRule" id="PRU00023"/>
    </source>
</evidence>
<dbReference type="InterPro" id="IPR035979">
    <property type="entry name" value="RBD_domain_sf"/>
</dbReference>
<dbReference type="PROSITE" id="PS50088">
    <property type="entry name" value="ANK_REPEAT"/>
    <property type="match status" value="6"/>
</dbReference>
<feature type="transmembrane region" description="Helical" evidence="10">
    <location>
        <begin position="777"/>
        <end position="801"/>
    </location>
</feature>
<dbReference type="EMBL" id="ODYU01001259">
    <property type="protein sequence ID" value="SOQ37219.1"/>
    <property type="molecule type" value="Genomic_DNA"/>
</dbReference>
<evidence type="ECO:0000256" key="5">
    <source>
        <dbReference type="ARBA" id="ARBA00022989"/>
    </source>
</evidence>
<organism evidence="12">
    <name type="scientific">Spodoptera frugiperda</name>
    <name type="common">Fall armyworm</name>
    <dbReference type="NCBI Taxonomy" id="7108"/>
    <lineage>
        <taxon>Eukaryota</taxon>
        <taxon>Metazoa</taxon>
        <taxon>Ecdysozoa</taxon>
        <taxon>Arthropoda</taxon>
        <taxon>Hexapoda</taxon>
        <taxon>Insecta</taxon>
        <taxon>Pterygota</taxon>
        <taxon>Neoptera</taxon>
        <taxon>Endopterygota</taxon>
        <taxon>Lepidoptera</taxon>
        <taxon>Glossata</taxon>
        <taxon>Ditrysia</taxon>
        <taxon>Noctuoidea</taxon>
        <taxon>Noctuidae</taxon>
        <taxon>Amphipyrinae</taxon>
        <taxon>Spodoptera</taxon>
    </lineage>
</organism>
<dbReference type="Gene3D" id="3.30.70.330">
    <property type="match status" value="3"/>
</dbReference>
<evidence type="ECO:0000256" key="10">
    <source>
        <dbReference type="RuleBase" id="RU079119"/>
    </source>
</evidence>
<feature type="repeat" description="ANK" evidence="8">
    <location>
        <begin position="529"/>
        <end position="561"/>
    </location>
</feature>
<feature type="transmembrane region" description="Helical" evidence="10">
    <location>
        <begin position="808"/>
        <end position="826"/>
    </location>
</feature>
<comment type="similarity">
    <text evidence="10">Belongs to the DHHC palmitoyltransferase family.</text>
</comment>
<comment type="domain">
    <text evidence="10">The DHHC domain is required for palmitoyltransferase activity.</text>
</comment>
<protein>
    <recommendedName>
        <fullName evidence="10">Palmitoyltransferase</fullName>
        <ecNumber evidence="10">2.3.1.225</ecNumber>
    </recommendedName>
</protein>
<keyword evidence="10" id="KW-0808">Transferase</keyword>
<feature type="repeat" description="ANK" evidence="8">
    <location>
        <begin position="496"/>
        <end position="528"/>
    </location>
</feature>
<dbReference type="PROSITE" id="PS50102">
    <property type="entry name" value="RRM"/>
    <property type="match status" value="3"/>
</dbReference>
<dbReference type="Pfam" id="PF12796">
    <property type="entry name" value="Ank_2"/>
    <property type="match status" value="2"/>
</dbReference>
<reference evidence="12" key="1">
    <citation type="submission" date="2016-07" db="EMBL/GenBank/DDBJ databases">
        <authorList>
            <person name="Bretaudeau A."/>
        </authorList>
    </citation>
    <scope>NUCLEOTIDE SEQUENCE</scope>
    <source>
        <strain evidence="12">Rice</strain>
        <tissue evidence="12">Whole body</tissue>
    </source>
</reference>
<keyword evidence="3" id="KW-0677">Repeat</keyword>
<feature type="transmembrane region" description="Helical" evidence="10">
    <location>
        <begin position="677"/>
        <end position="696"/>
    </location>
</feature>
<feature type="repeat" description="ANK" evidence="8">
    <location>
        <begin position="428"/>
        <end position="460"/>
    </location>
</feature>
<dbReference type="PANTHER" id="PTHR24161:SF17">
    <property type="entry name" value="PALMITOYLTRANSFERASE"/>
    <property type="match status" value="1"/>
</dbReference>
<dbReference type="InterPro" id="IPR012677">
    <property type="entry name" value="Nucleotide-bd_a/b_plait_sf"/>
</dbReference>
<comment type="catalytic activity">
    <reaction evidence="10">
        <text>L-cysteinyl-[protein] + hexadecanoyl-CoA = S-hexadecanoyl-L-cysteinyl-[protein] + CoA</text>
        <dbReference type="Rhea" id="RHEA:36683"/>
        <dbReference type="Rhea" id="RHEA-COMP:10131"/>
        <dbReference type="Rhea" id="RHEA-COMP:11032"/>
        <dbReference type="ChEBI" id="CHEBI:29950"/>
        <dbReference type="ChEBI" id="CHEBI:57287"/>
        <dbReference type="ChEBI" id="CHEBI:57379"/>
        <dbReference type="ChEBI" id="CHEBI:74151"/>
        <dbReference type="EC" id="2.3.1.225"/>
    </reaction>
</comment>
<dbReference type="InterPro" id="IPR002110">
    <property type="entry name" value="Ankyrin_rpt"/>
</dbReference>
<dbReference type="GO" id="GO:0019706">
    <property type="term" value="F:protein-cysteine S-palmitoyltransferase activity"/>
    <property type="evidence" value="ECO:0007669"/>
    <property type="project" value="UniProtKB-EC"/>
</dbReference>